<comment type="subunit">
    <text evidence="7">Part of the 50S ribosomal subunit; part of the 5S rRNA/L5/L18/L25 subcomplex. Contacts the 5S and 23S rRNAs.</text>
</comment>
<dbReference type="FunFam" id="3.30.420.100:FF:000001">
    <property type="entry name" value="50S ribosomal protein L18"/>
    <property type="match status" value="1"/>
</dbReference>
<evidence type="ECO:0000256" key="3">
    <source>
        <dbReference type="ARBA" id="ARBA00022884"/>
    </source>
</evidence>
<dbReference type="GO" id="GO:0003735">
    <property type="term" value="F:structural constituent of ribosome"/>
    <property type="evidence" value="ECO:0007669"/>
    <property type="project" value="InterPro"/>
</dbReference>
<dbReference type="CDD" id="cd00432">
    <property type="entry name" value="Ribosomal_L18_L5e"/>
    <property type="match status" value="1"/>
</dbReference>
<dbReference type="Proteomes" id="UP000614424">
    <property type="component" value="Unassembled WGS sequence"/>
</dbReference>
<organism evidence="8 9">
    <name type="scientific">Candidatus Desulfobia pelagia</name>
    <dbReference type="NCBI Taxonomy" id="2841692"/>
    <lineage>
        <taxon>Bacteria</taxon>
        <taxon>Pseudomonadati</taxon>
        <taxon>Thermodesulfobacteriota</taxon>
        <taxon>Desulfobulbia</taxon>
        <taxon>Desulfobulbales</taxon>
        <taxon>Desulfobulbaceae</taxon>
        <taxon>Candidatus Desulfobia</taxon>
    </lineage>
</organism>
<reference evidence="8 9" key="1">
    <citation type="submission" date="2020-08" db="EMBL/GenBank/DDBJ databases">
        <title>Bridging the membrane lipid divide: bacteria of the FCB group superphylum have the potential to synthesize archaeal ether lipids.</title>
        <authorList>
            <person name="Villanueva L."/>
            <person name="Von Meijenfeldt F.A.B."/>
            <person name="Westbye A.B."/>
            <person name="Yadav S."/>
            <person name="Hopmans E.C."/>
            <person name="Dutilh B.E."/>
            <person name="Sinninghe Damste J.S."/>
        </authorList>
    </citation>
    <scope>NUCLEOTIDE SEQUENCE [LARGE SCALE GENOMIC DNA]</scope>
    <source>
        <strain evidence="8">NIOZ-UU47</strain>
    </source>
</reference>
<accession>A0A8J6NFQ3</accession>
<dbReference type="PANTHER" id="PTHR12899:SF3">
    <property type="entry name" value="LARGE RIBOSOMAL SUBUNIT PROTEIN UL18M"/>
    <property type="match status" value="1"/>
</dbReference>
<dbReference type="Pfam" id="PF00861">
    <property type="entry name" value="Ribosomal_L18p"/>
    <property type="match status" value="1"/>
</dbReference>
<dbReference type="AlphaFoldDB" id="A0A8J6NFQ3"/>
<evidence type="ECO:0000256" key="1">
    <source>
        <dbReference type="ARBA" id="ARBA00007116"/>
    </source>
</evidence>
<keyword evidence="2 7" id="KW-0699">rRNA-binding</keyword>
<dbReference type="GO" id="GO:0006412">
    <property type="term" value="P:translation"/>
    <property type="evidence" value="ECO:0007669"/>
    <property type="project" value="UniProtKB-UniRule"/>
</dbReference>
<dbReference type="PANTHER" id="PTHR12899">
    <property type="entry name" value="39S RIBOSOMAL PROTEIN L18, MITOCHONDRIAL"/>
    <property type="match status" value="1"/>
</dbReference>
<dbReference type="Gene3D" id="3.30.420.100">
    <property type="match status" value="1"/>
</dbReference>
<protein>
    <recommendedName>
        <fullName evidence="6 7">Large ribosomal subunit protein uL18</fullName>
    </recommendedName>
</protein>
<comment type="function">
    <text evidence="7">This is one of the proteins that bind and probably mediate the attachment of the 5S RNA into the large ribosomal subunit, where it forms part of the central protuberance.</text>
</comment>
<gene>
    <name evidence="7 8" type="primary">rplR</name>
    <name evidence="8" type="ORF">H8E41_11735</name>
</gene>
<dbReference type="GO" id="GO:1990904">
    <property type="term" value="C:ribonucleoprotein complex"/>
    <property type="evidence" value="ECO:0007669"/>
    <property type="project" value="UniProtKB-KW"/>
</dbReference>
<evidence type="ECO:0000313" key="8">
    <source>
        <dbReference type="EMBL" id="MBC8318570.1"/>
    </source>
</evidence>
<dbReference type="NCBIfam" id="TIGR00060">
    <property type="entry name" value="L18_bact"/>
    <property type="match status" value="1"/>
</dbReference>
<dbReference type="GO" id="GO:0005737">
    <property type="term" value="C:cytoplasm"/>
    <property type="evidence" value="ECO:0007669"/>
    <property type="project" value="UniProtKB-ARBA"/>
</dbReference>
<comment type="similarity">
    <text evidence="1 7">Belongs to the universal ribosomal protein uL18 family.</text>
</comment>
<evidence type="ECO:0000256" key="7">
    <source>
        <dbReference type="HAMAP-Rule" id="MF_01337"/>
    </source>
</evidence>
<dbReference type="SUPFAM" id="SSF53137">
    <property type="entry name" value="Translational machinery components"/>
    <property type="match status" value="1"/>
</dbReference>
<sequence length="121" mass="13318">MAKTNPKTVARRKRIKRIRKAISGTPEKPRLRVFKSSKHIYAQIIDDVAGHTLVSMSTQDKSLSSVTEDGKISKAHKVGELLAEKGKAQGITKVVFDRGGYIYHGRIKALSEGAREGGLDF</sequence>
<evidence type="ECO:0000256" key="4">
    <source>
        <dbReference type="ARBA" id="ARBA00022980"/>
    </source>
</evidence>
<keyword evidence="5 7" id="KW-0687">Ribonucleoprotein</keyword>
<proteinExistence type="inferred from homology"/>
<dbReference type="GO" id="GO:0005840">
    <property type="term" value="C:ribosome"/>
    <property type="evidence" value="ECO:0007669"/>
    <property type="project" value="UniProtKB-KW"/>
</dbReference>
<keyword evidence="3 7" id="KW-0694">RNA-binding</keyword>
<dbReference type="InterPro" id="IPR004389">
    <property type="entry name" value="Ribosomal_uL18_bac-type"/>
</dbReference>
<evidence type="ECO:0000313" key="9">
    <source>
        <dbReference type="Proteomes" id="UP000614424"/>
    </source>
</evidence>
<name>A0A8J6NFQ3_9BACT</name>
<comment type="caution">
    <text evidence="8">The sequence shown here is derived from an EMBL/GenBank/DDBJ whole genome shotgun (WGS) entry which is preliminary data.</text>
</comment>
<dbReference type="InterPro" id="IPR005484">
    <property type="entry name" value="Ribosomal_uL18_bac/plant/anim"/>
</dbReference>
<keyword evidence="4 7" id="KW-0689">Ribosomal protein</keyword>
<dbReference type="GO" id="GO:0008097">
    <property type="term" value="F:5S rRNA binding"/>
    <property type="evidence" value="ECO:0007669"/>
    <property type="project" value="TreeGrafter"/>
</dbReference>
<dbReference type="InterPro" id="IPR057268">
    <property type="entry name" value="Ribosomal_L18"/>
</dbReference>
<evidence type="ECO:0000256" key="6">
    <source>
        <dbReference type="ARBA" id="ARBA00035197"/>
    </source>
</evidence>
<dbReference type="HAMAP" id="MF_01337_B">
    <property type="entry name" value="Ribosomal_uL18_B"/>
    <property type="match status" value="1"/>
</dbReference>
<dbReference type="EMBL" id="JACNJZ010000171">
    <property type="protein sequence ID" value="MBC8318570.1"/>
    <property type="molecule type" value="Genomic_DNA"/>
</dbReference>
<evidence type="ECO:0000256" key="5">
    <source>
        <dbReference type="ARBA" id="ARBA00023274"/>
    </source>
</evidence>
<evidence type="ECO:0000256" key="2">
    <source>
        <dbReference type="ARBA" id="ARBA00022730"/>
    </source>
</evidence>